<evidence type="ECO:0000313" key="4">
    <source>
        <dbReference type="Proteomes" id="UP000028349"/>
    </source>
</evidence>
<evidence type="ECO:0000256" key="2">
    <source>
        <dbReference type="SAM" id="Phobius"/>
    </source>
</evidence>
<keyword evidence="2" id="KW-0472">Membrane</keyword>
<evidence type="ECO:0000256" key="1">
    <source>
        <dbReference type="SAM" id="MobiDB-lite"/>
    </source>
</evidence>
<sequence>MIYKKCKSSENIKDGKVKKFVVLRIDGSIHQFKFKNEKIRKRDIKFFLLGVLTLFLIESVFNWKEHASPFKEGFDCGYHGTPKQSKSSLK</sequence>
<reference evidence="3 4" key="1">
    <citation type="submission" date="2014-07" db="EMBL/GenBank/DDBJ databases">
        <authorList>
            <person name="Pisani N.G."/>
            <person name="Newman J.D."/>
        </authorList>
    </citation>
    <scope>NUCLEOTIDE SEQUENCE [LARGE SCALE GENOMIC DNA]</scope>
    <source>
        <strain evidence="3 4">LMG 24720</strain>
    </source>
</reference>
<proteinExistence type="predicted"/>
<organism evidence="3 4">
    <name type="scientific">Kaistella antarctica</name>
    <dbReference type="NCBI Taxonomy" id="266748"/>
    <lineage>
        <taxon>Bacteria</taxon>
        <taxon>Pseudomonadati</taxon>
        <taxon>Bacteroidota</taxon>
        <taxon>Flavobacteriia</taxon>
        <taxon>Flavobacteriales</taxon>
        <taxon>Weeksellaceae</taxon>
        <taxon>Chryseobacterium group</taxon>
        <taxon>Kaistella</taxon>
    </lineage>
</organism>
<comment type="caution">
    <text evidence="3">The sequence shown here is derived from an EMBL/GenBank/DDBJ whole genome shotgun (WGS) entry which is preliminary data.</text>
</comment>
<dbReference type="EMBL" id="JPEP01000002">
    <property type="protein sequence ID" value="KEY18921.1"/>
    <property type="molecule type" value="Genomic_DNA"/>
</dbReference>
<keyword evidence="2" id="KW-0812">Transmembrane</keyword>
<gene>
    <name evidence="3" type="ORF">HY04_10695</name>
</gene>
<evidence type="ECO:0000313" key="3">
    <source>
        <dbReference type="EMBL" id="KEY18921.1"/>
    </source>
</evidence>
<name>A0ABR4TZR5_9FLAO</name>
<keyword evidence="2" id="KW-1133">Transmembrane helix</keyword>
<dbReference type="Proteomes" id="UP000028349">
    <property type="component" value="Unassembled WGS sequence"/>
</dbReference>
<protein>
    <submittedName>
        <fullName evidence="3">Uncharacterized protein</fullName>
    </submittedName>
</protein>
<keyword evidence="4" id="KW-1185">Reference proteome</keyword>
<feature type="region of interest" description="Disordered" evidence="1">
    <location>
        <begin position="71"/>
        <end position="90"/>
    </location>
</feature>
<feature type="transmembrane region" description="Helical" evidence="2">
    <location>
        <begin position="44"/>
        <end position="63"/>
    </location>
</feature>
<accession>A0ABR4TZR5</accession>